<dbReference type="OrthoDB" id="2877605at2"/>
<feature type="transmembrane region" description="Helical" evidence="1">
    <location>
        <begin position="6"/>
        <end position="25"/>
    </location>
</feature>
<accession>A0A0K9GXV0</accession>
<evidence type="ECO:0000256" key="1">
    <source>
        <dbReference type="SAM" id="Phobius"/>
    </source>
</evidence>
<proteinExistence type="predicted"/>
<dbReference type="InterPro" id="IPR005496">
    <property type="entry name" value="Integral_membrane_TerC"/>
</dbReference>
<dbReference type="GO" id="GO:0016020">
    <property type="term" value="C:membrane"/>
    <property type="evidence" value="ECO:0007669"/>
    <property type="project" value="InterPro"/>
</dbReference>
<feature type="transmembrane region" description="Helical" evidence="1">
    <location>
        <begin position="99"/>
        <end position="121"/>
    </location>
</feature>
<feature type="transmembrane region" description="Helical" evidence="1">
    <location>
        <begin position="195"/>
        <end position="217"/>
    </location>
</feature>
<dbReference type="Proteomes" id="UP000037146">
    <property type="component" value="Unassembled WGS sequence"/>
</dbReference>
<dbReference type="STRING" id="1679170.AC625_19445"/>
<dbReference type="EMBL" id="LFZW01000001">
    <property type="protein sequence ID" value="KMY51446.1"/>
    <property type="molecule type" value="Genomic_DNA"/>
</dbReference>
<evidence type="ECO:0000313" key="3">
    <source>
        <dbReference type="Proteomes" id="UP000037146"/>
    </source>
</evidence>
<dbReference type="RefSeq" id="WP_049682796.1">
    <property type="nucleotide sequence ID" value="NZ_LFZW01000001.1"/>
</dbReference>
<keyword evidence="1" id="KW-1133">Transmembrane helix</keyword>
<feature type="transmembrane region" description="Helical" evidence="1">
    <location>
        <begin position="127"/>
        <end position="149"/>
    </location>
</feature>
<dbReference type="PATRIC" id="fig|1679170.3.peg.4414"/>
<keyword evidence="3" id="KW-1185">Reference proteome</keyword>
<feature type="transmembrane region" description="Helical" evidence="1">
    <location>
        <begin position="58"/>
        <end position="78"/>
    </location>
</feature>
<organism evidence="2 3">
    <name type="scientific">Peribacillus loiseleuriae</name>
    <dbReference type="NCBI Taxonomy" id="1679170"/>
    <lineage>
        <taxon>Bacteria</taxon>
        <taxon>Bacillati</taxon>
        <taxon>Bacillota</taxon>
        <taxon>Bacilli</taxon>
        <taxon>Bacillales</taxon>
        <taxon>Bacillaceae</taxon>
        <taxon>Peribacillus</taxon>
    </lineage>
</organism>
<sequence>MQEFFKIFFINLICDIDNMLILGTILRNHSCLHLTIPAAMLLTFTRTIYVILIDRLSYVPMLQMLMGIILLFIAYKVVTTLIWEEDQYSHSTRSTNSKVKVLLLLAATDFLISLDNVIVISRISQHVVPVIIGIFCGLLISLFFLPLIIKLVKTFFWINIIAGGFITLNAINSIVNDPKLANWIDYINYLFPNANIVNLVTNGAVILTIIIGIFSYIKHHRITIHR</sequence>
<evidence type="ECO:0008006" key="4">
    <source>
        <dbReference type="Google" id="ProtNLM"/>
    </source>
</evidence>
<feature type="transmembrane region" description="Helical" evidence="1">
    <location>
        <begin position="32"/>
        <end position="52"/>
    </location>
</feature>
<dbReference type="AlphaFoldDB" id="A0A0K9GXV0"/>
<evidence type="ECO:0000313" key="2">
    <source>
        <dbReference type="EMBL" id="KMY51446.1"/>
    </source>
</evidence>
<comment type="caution">
    <text evidence="2">The sequence shown here is derived from an EMBL/GenBank/DDBJ whole genome shotgun (WGS) entry which is preliminary data.</text>
</comment>
<reference evidence="3" key="1">
    <citation type="submission" date="2015-07" db="EMBL/GenBank/DDBJ databases">
        <title>Genome sequencing project for genomic taxonomy and phylogenomics of Bacillus-like bacteria.</title>
        <authorList>
            <person name="Liu B."/>
            <person name="Wang J."/>
            <person name="Zhu Y."/>
            <person name="Liu G."/>
            <person name="Chen Q."/>
            <person name="Chen Z."/>
            <person name="Lan J."/>
            <person name="Che J."/>
            <person name="Ge C."/>
            <person name="Shi H."/>
            <person name="Pan Z."/>
            <person name="Liu X."/>
        </authorList>
    </citation>
    <scope>NUCLEOTIDE SEQUENCE [LARGE SCALE GENOMIC DNA]</scope>
    <source>
        <strain evidence="3">FJAT-27997</strain>
    </source>
</reference>
<keyword evidence="1" id="KW-0812">Transmembrane</keyword>
<feature type="transmembrane region" description="Helical" evidence="1">
    <location>
        <begin position="156"/>
        <end position="175"/>
    </location>
</feature>
<gene>
    <name evidence="2" type="ORF">AC625_19445</name>
</gene>
<keyword evidence="1" id="KW-0472">Membrane</keyword>
<protein>
    <recommendedName>
        <fullName evidence="4">Integral membrane protein</fullName>
    </recommendedName>
</protein>
<dbReference type="Pfam" id="PF03741">
    <property type="entry name" value="TerC"/>
    <property type="match status" value="1"/>
</dbReference>
<name>A0A0K9GXV0_9BACI</name>